<gene>
    <name evidence="2" type="ORF">AYM40_03390</name>
</gene>
<dbReference type="OrthoDB" id="9926157at2"/>
<keyword evidence="1" id="KW-0812">Transmembrane</keyword>
<dbReference type="EMBL" id="CP014578">
    <property type="protein sequence ID" value="ANB71516.1"/>
    <property type="molecule type" value="Genomic_DNA"/>
</dbReference>
<dbReference type="RefSeq" id="WP_063494984.1">
    <property type="nucleotide sequence ID" value="NZ_CP014578.1"/>
</dbReference>
<keyword evidence="1" id="KW-1133">Transmembrane helix</keyword>
<organism evidence="2 3">
    <name type="scientific">Paraburkholderia phytofirmans OLGA172</name>
    <dbReference type="NCBI Taxonomy" id="1417228"/>
    <lineage>
        <taxon>Bacteria</taxon>
        <taxon>Pseudomonadati</taxon>
        <taxon>Pseudomonadota</taxon>
        <taxon>Betaproteobacteria</taxon>
        <taxon>Burkholderiales</taxon>
        <taxon>Burkholderiaceae</taxon>
        <taxon>Paraburkholderia</taxon>
    </lineage>
</organism>
<dbReference type="AlphaFoldDB" id="A0A160FI71"/>
<feature type="transmembrane region" description="Helical" evidence="1">
    <location>
        <begin position="57"/>
        <end position="77"/>
    </location>
</feature>
<evidence type="ECO:0000256" key="1">
    <source>
        <dbReference type="SAM" id="Phobius"/>
    </source>
</evidence>
<keyword evidence="3" id="KW-1185">Reference proteome</keyword>
<evidence type="ECO:0000313" key="2">
    <source>
        <dbReference type="EMBL" id="ANB71516.1"/>
    </source>
</evidence>
<reference evidence="2 3" key="1">
    <citation type="journal article" date="2016" name="Gene">
        <title>PacBio SMRT assembly of a complex multi-replicon genome reveals chlorocatechol degradative operon in a region of genome plasticity.</title>
        <authorList>
            <person name="Ricker N."/>
            <person name="Shen S.Y."/>
            <person name="Goordial J."/>
            <person name="Jin S."/>
            <person name="Fulthorpe R.R."/>
        </authorList>
    </citation>
    <scope>NUCLEOTIDE SEQUENCE [LARGE SCALE GENOMIC DNA]</scope>
    <source>
        <strain evidence="2 3">OLGA172</strain>
    </source>
</reference>
<keyword evidence="1" id="KW-0472">Membrane</keyword>
<protein>
    <submittedName>
        <fullName evidence="2">Uncharacterized protein</fullName>
    </submittedName>
</protein>
<sequence length="90" mass="8871">MDALLGFLVYGASVAAIIAAAAGSNGPLWWANLLITVAGGPALAMGLSIATRDIVSGVEASALAFAVPLIGLSVAVYRQSSQQVAAESVG</sequence>
<dbReference type="KEGG" id="buz:AYM40_03390"/>
<accession>A0A160FI71</accession>
<name>A0A160FI71_9BURK</name>
<evidence type="ECO:0000313" key="3">
    <source>
        <dbReference type="Proteomes" id="UP000076852"/>
    </source>
</evidence>
<proteinExistence type="predicted"/>
<feature type="transmembrane region" description="Helical" evidence="1">
    <location>
        <begin position="29"/>
        <end position="50"/>
    </location>
</feature>
<dbReference type="Proteomes" id="UP000076852">
    <property type="component" value="Chromosome 1"/>
</dbReference>